<reference evidence="2" key="2">
    <citation type="journal article" date="2020" name="Nat. Commun.">
        <title>Large-scale genome sequencing of mycorrhizal fungi provides insights into the early evolution of symbiotic traits.</title>
        <authorList>
            <person name="Miyauchi S."/>
            <person name="Kiss E."/>
            <person name="Kuo A."/>
            <person name="Drula E."/>
            <person name="Kohler A."/>
            <person name="Sanchez-Garcia M."/>
            <person name="Morin E."/>
            <person name="Andreopoulos B."/>
            <person name="Barry K.W."/>
            <person name="Bonito G."/>
            <person name="Buee M."/>
            <person name="Carver A."/>
            <person name="Chen C."/>
            <person name="Cichocki N."/>
            <person name="Clum A."/>
            <person name="Culley D."/>
            <person name="Crous P.W."/>
            <person name="Fauchery L."/>
            <person name="Girlanda M."/>
            <person name="Hayes R.D."/>
            <person name="Keri Z."/>
            <person name="LaButti K."/>
            <person name="Lipzen A."/>
            <person name="Lombard V."/>
            <person name="Magnuson J."/>
            <person name="Maillard F."/>
            <person name="Murat C."/>
            <person name="Nolan M."/>
            <person name="Ohm R.A."/>
            <person name="Pangilinan J."/>
            <person name="Pereira M.F."/>
            <person name="Perotto S."/>
            <person name="Peter M."/>
            <person name="Pfister S."/>
            <person name="Riley R."/>
            <person name="Sitrit Y."/>
            <person name="Stielow J.B."/>
            <person name="Szollosi G."/>
            <person name="Zifcakova L."/>
            <person name="Stursova M."/>
            <person name="Spatafora J.W."/>
            <person name="Tedersoo L."/>
            <person name="Vaario L.M."/>
            <person name="Yamada A."/>
            <person name="Yan M."/>
            <person name="Wang P."/>
            <person name="Xu J."/>
            <person name="Bruns T."/>
            <person name="Baldrian P."/>
            <person name="Vilgalys R."/>
            <person name="Dunand C."/>
            <person name="Henrissat B."/>
            <person name="Grigoriev I.V."/>
            <person name="Hibbett D."/>
            <person name="Nagy L.G."/>
            <person name="Martin F.M."/>
        </authorList>
    </citation>
    <scope>NUCLEOTIDE SEQUENCE</scope>
    <source>
        <strain evidence="2">Prilba</strain>
    </source>
</reference>
<dbReference type="OrthoDB" id="3133286at2759"/>
<evidence type="ECO:0000313" key="3">
    <source>
        <dbReference type="Proteomes" id="UP000759537"/>
    </source>
</evidence>
<feature type="compositionally biased region" description="Basic and acidic residues" evidence="1">
    <location>
        <begin position="1"/>
        <end position="13"/>
    </location>
</feature>
<evidence type="ECO:0000256" key="1">
    <source>
        <dbReference type="SAM" id="MobiDB-lite"/>
    </source>
</evidence>
<comment type="caution">
    <text evidence="2">The sequence shown here is derived from an EMBL/GenBank/DDBJ whole genome shotgun (WGS) entry which is preliminary data.</text>
</comment>
<gene>
    <name evidence="2" type="ORF">DFH94DRAFT_683487</name>
</gene>
<sequence length="522" mass="57860">MNDEQKSKNERNPSTDQVMICIDRRTRAKSSMPSMPESLRARSRREPPPPLPSPLSPRALSQRYCAQRQHSSALLSCTVQSIDISPTMLVLPVRQVLVLRCRANAPDSGGNTTAAVLVDSGSGSGCIEGHPKVSRGAGWGVGAGERVGGKRGHHGARRDVRRGGPMRKRSRLQVDREPLIPDEPEAGSRWLPGEPRKGHTVLLRGRERHRLRSYVDHRRVGPIRAHCREHIAAGVGSSEKGVARGLIHDRCHVRLKAGSRTTHVQVRLVKRDLWEETGDALHTWLSRDGAMGMERLHNPAVRVTETPTSYPGPIVGMGWNRSYNIGEVCRRVVYWLKWLEILDGNVASDTMGGRKWRKLRLIHDYENQGRIDGGAGQDCCVDVDALTSAKGGKQAPTCDSCKGCDDDPNNTKSLPTSARRTSASSASALWADIKLVPNDIDILVLLDESEQFDLEEIKRCIVDADSRYYLRSSKKPGANLMFALGFVGVCGGQTKFQKLGFPMDWNRAKTLHKVMGEYEDWD</sequence>
<proteinExistence type="predicted"/>
<protein>
    <submittedName>
        <fullName evidence="2">Uncharacterized protein</fullName>
    </submittedName>
</protein>
<feature type="region of interest" description="Disordered" evidence="1">
    <location>
        <begin position="145"/>
        <end position="170"/>
    </location>
</feature>
<name>A0A9P5T782_9AGAM</name>
<organism evidence="2 3">
    <name type="scientific">Russula ochroleuca</name>
    <dbReference type="NCBI Taxonomy" id="152965"/>
    <lineage>
        <taxon>Eukaryota</taxon>
        <taxon>Fungi</taxon>
        <taxon>Dikarya</taxon>
        <taxon>Basidiomycota</taxon>
        <taxon>Agaricomycotina</taxon>
        <taxon>Agaricomycetes</taxon>
        <taxon>Russulales</taxon>
        <taxon>Russulaceae</taxon>
        <taxon>Russula</taxon>
    </lineage>
</organism>
<dbReference type="EMBL" id="WHVB01000013">
    <property type="protein sequence ID" value="KAF8477815.1"/>
    <property type="molecule type" value="Genomic_DNA"/>
</dbReference>
<dbReference type="AlphaFoldDB" id="A0A9P5T782"/>
<feature type="region of interest" description="Disordered" evidence="1">
    <location>
        <begin position="1"/>
        <end position="58"/>
    </location>
</feature>
<accession>A0A9P5T782</accession>
<dbReference type="Proteomes" id="UP000759537">
    <property type="component" value="Unassembled WGS sequence"/>
</dbReference>
<reference evidence="2" key="1">
    <citation type="submission" date="2019-10" db="EMBL/GenBank/DDBJ databases">
        <authorList>
            <consortium name="DOE Joint Genome Institute"/>
            <person name="Kuo A."/>
            <person name="Miyauchi S."/>
            <person name="Kiss E."/>
            <person name="Drula E."/>
            <person name="Kohler A."/>
            <person name="Sanchez-Garcia M."/>
            <person name="Andreopoulos B."/>
            <person name="Barry K.W."/>
            <person name="Bonito G."/>
            <person name="Buee M."/>
            <person name="Carver A."/>
            <person name="Chen C."/>
            <person name="Cichocki N."/>
            <person name="Clum A."/>
            <person name="Culley D."/>
            <person name="Crous P.W."/>
            <person name="Fauchery L."/>
            <person name="Girlanda M."/>
            <person name="Hayes R."/>
            <person name="Keri Z."/>
            <person name="LaButti K."/>
            <person name="Lipzen A."/>
            <person name="Lombard V."/>
            <person name="Magnuson J."/>
            <person name="Maillard F."/>
            <person name="Morin E."/>
            <person name="Murat C."/>
            <person name="Nolan M."/>
            <person name="Ohm R."/>
            <person name="Pangilinan J."/>
            <person name="Pereira M."/>
            <person name="Perotto S."/>
            <person name="Peter M."/>
            <person name="Riley R."/>
            <person name="Sitrit Y."/>
            <person name="Stielow B."/>
            <person name="Szollosi G."/>
            <person name="Zifcakova L."/>
            <person name="Stursova M."/>
            <person name="Spatafora J.W."/>
            <person name="Tedersoo L."/>
            <person name="Vaario L.-M."/>
            <person name="Yamada A."/>
            <person name="Yan M."/>
            <person name="Wang P."/>
            <person name="Xu J."/>
            <person name="Bruns T."/>
            <person name="Baldrian P."/>
            <person name="Vilgalys R."/>
            <person name="Henrissat B."/>
            <person name="Grigoriev I.V."/>
            <person name="Hibbett D."/>
            <person name="Nagy L.G."/>
            <person name="Martin F.M."/>
        </authorList>
    </citation>
    <scope>NUCLEOTIDE SEQUENCE</scope>
    <source>
        <strain evidence="2">Prilba</strain>
    </source>
</reference>
<keyword evidence="3" id="KW-1185">Reference proteome</keyword>
<evidence type="ECO:0000313" key="2">
    <source>
        <dbReference type="EMBL" id="KAF8477815.1"/>
    </source>
</evidence>